<dbReference type="SUPFAM" id="SSF82549">
    <property type="entry name" value="DAK1/DegV-like"/>
    <property type="match status" value="1"/>
</dbReference>
<evidence type="ECO:0000313" key="3">
    <source>
        <dbReference type="Proteomes" id="UP001379949"/>
    </source>
</evidence>
<gene>
    <name evidence="2" type="ORF">V6242_13965</name>
</gene>
<proteinExistence type="predicted"/>
<sequence>MKKLINNPDKYVDEVLEGMALTYPDIYAIGGATGRMLHRATPVQDKVGVVSGGGFGHIPVFAGYIGEGFLDACAVGDVFASPDMNPMLESIKFADNGKGVLCIVANYGGDRMNFDMACEMAEMDDIEAIKVIVADDVASASKEEAKKRRGVAGFVYVSKIAGAAAAKGYTLSQVADVTQKASDNCRSIGVALSSCTVPQAGKPTFVIADDEIEIGMGIHGEPGVGRSKIGTVDETVDEMLSHLLADRPAQAGDRMAILVNGLGGTPIEELYLILRRAKSQLENSGVTLEHIRVGNYATSMEMAGASITLMLLDDELKTLLTADAVCPFWEN</sequence>
<dbReference type="RefSeq" id="WP_341567803.1">
    <property type="nucleotide sequence ID" value="NZ_JBAKAR010000013.1"/>
</dbReference>
<dbReference type="InterPro" id="IPR004006">
    <property type="entry name" value="DhaK_dom"/>
</dbReference>
<dbReference type="InterPro" id="IPR050861">
    <property type="entry name" value="Dihydroxyacetone_Kinase"/>
</dbReference>
<feature type="domain" description="DhaK" evidence="1">
    <location>
        <begin position="7"/>
        <end position="329"/>
    </location>
</feature>
<keyword evidence="2" id="KW-0418">Kinase</keyword>
<organism evidence="2 3">
    <name type="scientific">Marinomonas arenicola</name>
    <dbReference type="NCBI Taxonomy" id="569601"/>
    <lineage>
        <taxon>Bacteria</taxon>
        <taxon>Pseudomonadati</taxon>
        <taxon>Pseudomonadota</taxon>
        <taxon>Gammaproteobacteria</taxon>
        <taxon>Oceanospirillales</taxon>
        <taxon>Oceanospirillaceae</taxon>
        <taxon>Marinomonas</taxon>
    </lineage>
</organism>
<evidence type="ECO:0000313" key="2">
    <source>
        <dbReference type="EMBL" id="MEL0614258.1"/>
    </source>
</evidence>
<keyword evidence="3" id="KW-1185">Reference proteome</keyword>
<dbReference type="PANTHER" id="PTHR28629:SF4">
    <property type="entry name" value="TRIOKINASE_FMN CYCLASE"/>
    <property type="match status" value="1"/>
</dbReference>
<protein>
    <submittedName>
        <fullName evidence="2">Dihydroxyacetone kinase subunit DhaK</fullName>
    </submittedName>
</protein>
<dbReference type="Pfam" id="PF02733">
    <property type="entry name" value="Dak1"/>
    <property type="match status" value="1"/>
</dbReference>
<keyword evidence="2" id="KW-0808">Transferase</keyword>
<dbReference type="PROSITE" id="PS51481">
    <property type="entry name" value="DHAK"/>
    <property type="match status" value="1"/>
</dbReference>
<comment type="caution">
    <text evidence="2">The sequence shown here is derived from an EMBL/GenBank/DDBJ whole genome shotgun (WGS) entry which is preliminary data.</text>
</comment>
<evidence type="ECO:0000259" key="1">
    <source>
        <dbReference type="PROSITE" id="PS51481"/>
    </source>
</evidence>
<reference evidence="2 3" key="1">
    <citation type="submission" date="2024-02" db="EMBL/GenBank/DDBJ databases">
        <title>Bacteria isolated from the canopy kelp, Nereocystis luetkeana.</title>
        <authorList>
            <person name="Pfister C.A."/>
            <person name="Younker I.T."/>
            <person name="Light S.H."/>
        </authorList>
    </citation>
    <scope>NUCLEOTIDE SEQUENCE [LARGE SCALE GENOMIC DNA]</scope>
    <source>
        <strain evidence="2 3">TI.4.07</strain>
    </source>
</reference>
<dbReference type="PANTHER" id="PTHR28629">
    <property type="entry name" value="TRIOKINASE/FMN CYCLASE"/>
    <property type="match status" value="1"/>
</dbReference>
<dbReference type="GO" id="GO:0016301">
    <property type="term" value="F:kinase activity"/>
    <property type="evidence" value="ECO:0007669"/>
    <property type="project" value="UniProtKB-KW"/>
</dbReference>
<name>A0ABU9G6Z5_9GAMM</name>
<dbReference type="Gene3D" id="3.40.50.10440">
    <property type="entry name" value="Dihydroxyacetone kinase, domain 1"/>
    <property type="match status" value="1"/>
</dbReference>
<dbReference type="Proteomes" id="UP001379949">
    <property type="component" value="Unassembled WGS sequence"/>
</dbReference>
<accession>A0ABU9G6Z5</accession>
<dbReference type="Gene3D" id="3.30.1180.20">
    <property type="entry name" value="Dihydroxyacetone kinase, domain 2"/>
    <property type="match status" value="1"/>
</dbReference>
<dbReference type="EMBL" id="JBAKAR010000013">
    <property type="protein sequence ID" value="MEL0614258.1"/>
    <property type="molecule type" value="Genomic_DNA"/>
</dbReference>